<dbReference type="RefSeq" id="WP_036188458.1">
    <property type="nucleotide sequence ID" value="NZ_AVDA01000020.1"/>
</dbReference>
<keyword evidence="3" id="KW-1185">Reference proteome</keyword>
<gene>
    <name evidence="2" type="ORF">CD29_15300</name>
</gene>
<dbReference type="Gene3D" id="3.50.50.60">
    <property type="entry name" value="FAD/NAD(P)-binding domain"/>
    <property type="match status" value="1"/>
</dbReference>
<dbReference type="InterPro" id="IPR036188">
    <property type="entry name" value="FAD/NAD-bd_sf"/>
</dbReference>
<sequence length="433" mass="47972">MKMTFNILNQSCCKSDPMLPIAIIGAGPVGLAAAAHLTARNIPFILLEKGNEVGANIKTWGHVKLFSPWKYNMDQVAKNLLLQTDWQLPNEEIIPTGQEMIDQYLKPLSDLDKIKPSLYINHQVISISRKLNDKLKSKNRNTQPFIIYVESDGRLKTFEARAVLDATGTWGNPNPAQGNGVWLPLEKSLKEHIDYHIPNCHANPTVYANKKIAVIGGGHSAINSLLNLVKLKKEAPSTKITWILRKENIELAYGGEQNDELAERGALGSKIRQLVEDEIIKVITPFFITSINDGEKISIIGTSRNEEIILEGFDRLIVNTGSRPDFSMNSELRLSIDSTTESVTALAPLIDPNVHSCGTVRPHGELELRQPEESFYVVGAKSYGRAPTFLMATGYEQVRSITSYLAGDLVSAKRVELNLPETGVCNSRINECC</sequence>
<protein>
    <recommendedName>
        <fullName evidence="4">Flavoprotein</fullName>
    </recommendedName>
</protein>
<dbReference type="Pfam" id="PF13738">
    <property type="entry name" value="Pyr_redox_3"/>
    <property type="match status" value="1"/>
</dbReference>
<evidence type="ECO:0000313" key="2">
    <source>
        <dbReference type="EMBL" id="KGR77232.1"/>
    </source>
</evidence>
<dbReference type="GO" id="GO:0004497">
    <property type="term" value="F:monooxygenase activity"/>
    <property type="evidence" value="ECO:0007669"/>
    <property type="project" value="TreeGrafter"/>
</dbReference>
<dbReference type="GO" id="GO:0050660">
    <property type="term" value="F:flavin adenine dinucleotide binding"/>
    <property type="evidence" value="ECO:0007669"/>
    <property type="project" value="TreeGrafter"/>
</dbReference>
<dbReference type="PRINTS" id="PR00411">
    <property type="entry name" value="PNDRDTASEI"/>
</dbReference>
<accession>A0A0A3IQY2</accession>
<dbReference type="SUPFAM" id="SSF51905">
    <property type="entry name" value="FAD/NAD(P)-binding domain"/>
    <property type="match status" value="1"/>
</dbReference>
<organism evidence="2 3">
    <name type="scientific">Ureibacillus manganicus DSM 26584</name>
    <dbReference type="NCBI Taxonomy" id="1384049"/>
    <lineage>
        <taxon>Bacteria</taxon>
        <taxon>Bacillati</taxon>
        <taxon>Bacillota</taxon>
        <taxon>Bacilli</taxon>
        <taxon>Bacillales</taxon>
        <taxon>Caryophanaceae</taxon>
        <taxon>Ureibacillus</taxon>
    </lineage>
</organism>
<evidence type="ECO:0008006" key="4">
    <source>
        <dbReference type="Google" id="ProtNLM"/>
    </source>
</evidence>
<dbReference type="PANTHER" id="PTHR43539">
    <property type="entry name" value="FLAVIN-BINDING MONOOXYGENASE-LIKE PROTEIN (AFU_ORTHOLOGUE AFUA_4G09220)"/>
    <property type="match status" value="1"/>
</dbReference>
<evidence type="ECO:0000313" key="3">
    <source>
        <dbReference type="Proteomes" id="UP000030416"/>
    </source>
</evidence>
<dbReference type="AlphaFoldDB" id="A0A0A3IQY2"/>
<dbReference type="Proteomes" id="UP000030416">
    <property type="component" value="Unassembled WGS sequence"/>
</dbReference>
<comment type="caution">
    <text evidence="2">The sequence shown here is derived from an EMBL/GenBank/DDBJ whole genome shotgun (WGS) entry which is preliminary data.</text>
</comment>
<proteinExistence type="predicted"/>
<dbReference type="PANTHER" id="PTHR43539:SF78">
    <property type="entry name" value="FLAVIN-CONTAINING MONOOXYGENASE"/>
    <property type="match status" value="1"/>
</dbReference>
<evidence type="ECO:0000256" key="1">
    <source>
        <dbReference type="ARBA" id="ARBA00023002"/>
    </source>
</evidence>
<dbReference type="EMBL" id="JPVN01000020">
    <property type="protein sequence ID" value="KGR77232.1"/>
    <property type="molecule type" value="Genomic_DNA"/>
</dbReference>
<name>A0A0A3IQY2_9BACL</name>
<dbReference type="PRINTS" id="PR00368">
    <property type="entry name" value="FADPNR"/>
</dbReference>
<dbReference type="eggNOG" id="COG0492">
    <property type="taxonomic scope" value="Bacteria"/>
</dbReference>
<reference evidence="2 3" key="1">
    <citation type="submission" date="2014-02" db="EMBL/GenBank/DDBJ databases">
        <title>Draft genome sequence of Lysinibacillus manganicus DSM 26584T.</title>
        <authorList>
            <person name="Zhang F."/>
            <person name="Wang G."/>
            <person name="Zhang L."/>
        </authorList>
    </citation>
    <scope>NUCLEOTIDE SEQUENCE [LARGE SCALE GENOMIC DNA]</scope>
    <source>
        <strain evidence="2 3">DSM 26584</strain>
    </source>
</reference>
<dbReference type="InterPro" id="IPR050982">
    <property type="entry name" value="Auxin_biosynth/cation_transpt"/>
</dbReference>
<dbReference type="OrthoDB" id="9773233at2"/>
<dbReference type="STRING" id="1384049.CD29_15300"/>
<keyword evidence="1" id="KW-0560">Oxidoreductase</keyword>